<dbReference type="PANTHER" id="PTHR43683:SF1">
    <property type="entry name" value="MULTIDRUG EFFLUX PROTEIN YFMO"/>
    <property type="match status" value="1"/>
</dbReference>
<feature type="transmembrane region" description="Helical" evidence="6">
    <location>
        <begin position="211"/>
        <end position="229"/>
    </location>
</feature>
<feature type="domain" description="Major facilitator superfamily (MFS) profile" evidence="7">
    <location>
        <begin position="20"/>
        <end position="391"/>
    </location>
</feature>
<keyword evidence="5 6" id="KW-0472">Membrane</keyword>
<dbReference type="Gene3D" id="1.20.1250.20">
    <property type="entry name" value="MFS general substrate transporter like domains"/>
    <property type="match status" value="1"/>
</dbReference>
<feature type="transmembrane region" description="Helical" evidence="6">
    <location>
        <begin position="173"/>
        <end position="191"/>
    </location>
</feature>
<evidence type="ECO:0000256" key="5">
    <source>
        <dbReference type="ARBA" id="ARBA00023136"/>
    </source>
</evidence>
<feature type="transmembrane region" description="Helical" evidence="6">
    <location>
        <begin position="118"/>
        <end position="136"/>
    </location>
</feature>
<dbReference type="SUPFAM" id="SSF103473">
    <property type="entry name" value="MFS general substrate transporter"/>
    <property type="match status" value="1"/>
</dbReference>
<dbReference type="Pfam" id="PF07690">
    <property type="entry name" value="MFS_1"/>
    <property type="match status" value="1"/>
</dbReference>
<dbReference type="PROSITE" id="PS50850">
    <property type="entry name" value="MFS"/>
    <property type="match status" value="1"/>
</dbReference>
<organism evidence="8 9">
    <name type="scientific">Heliobacterium chlorum</name>
    <dbReference type="NCBI Taxonomy" id="2698"/>
    <lineage>
        <taxon>Bacteria</taxon>
        <taxon>Bacillati</taxon>
        <taxon>Bacillota</taxon>
        <taxon>Clostridia</taxon>
        <taxon>Eubacteriales</taxon>
        <taxon>Heliobacteriaceae</taxon>
        <taxon>Heliobacterium</taxon>
    </lineage>
</organism>
<name>A0ABR7T3X9_HELCL</name>
<comment type="caution">
    <text evidence="8">The sequence shown here is derived from an EMBL/GenBank/DDBJ whole genome shotgun (WGS) entry which is preliminary data.</text>
</comment>
<feature type="transmembrane region" description="Helical" evidence="6">
    <location>
        <begin position="280"/>
        <end position="299"/>
    </location>
</feature>
<evidence type="ECO:0000256" key="1">
    <source>
        <dbReference type="ARBA" id="ARBA00004651"/>
    </source>
</evidence>
<accession>A0ABR7T3X9</accession>
<dbReference type="InterPro" id="IPR011701">
    <property type="entry name" value="MFS"/>
</dbReference>
<dbReference type="InterPro" id="IPR020846">
    <property type="entry name" value="MFS_dom"/>
</dbReference>
<evidence type="ECO:0000313" key="8">
    <source>
        <dbReference type="EMBL" id="MBC9785371.1"/>
    </source>
</evidence>
<evidence type="ECO:0000256" key="6">
    <source>
        <dbReference type="SAM" id="Phobius"/>
    </source>
</evidence>
<evidence type="ECO:0000313" key="9">
    <source>
        <dbReference type="Proteomes" id="UP000617402"/>
    </source>
</evidence>
<feature type="transmembrane region" description="Helical" evidence="6">
    <location>
        <begin position="343"/>
        <end position="363"/>
    </location>
</feature>
<gene>
    <name evidence="8" type="ORF">H1S01_12720</name>
</gene>
<keyword evidence="2" id="KW-0813">Transport</keyword>
<dbReference type="PANTHER" id="PTHR43683">
    <property type="entry name" value="MULTIDRUG EFFLUX PROTEIN YFMO"/>
    <property type="match status" value="1"/>
</dbReference>
<dbReference type="CDD" id="cd17474">
    <property type="entry name" value="MFS_YfmO_like"/>
    <property type="match status" value="1"/>
</dbReference>
<feature type="transmembrane region" description="Helical" evidence="6">
    <location>
        <begin position="20"/>
        <end position="38"/>
    </location>
</feature>
<evidence type="ECO:0000256" key="2">
    <source>
        <dbReference type="ARBA" id="ARBA00022448"/>
    </source>
</evidence>
<feature type="transmembrane region" description="Helical" evidence="6">
    <location>
        <begin position="249"/>
        <end position="268"/>
    </location>
</feature>
<dbReference type="EMBL" id="JACVHF010000013">
    <property type="protein sequence ID" value="MBC9785371.1"/>
    <property type="molecule type" value="Genomic_DNA"/>
</dbReference>
<evidence type="ECO:0000256" key="3">
    <source>
        <dbReference type="ARBA" id="ARBA00022692"/>
    </source>
</evidence>
<comment type="subcellular location">
    <subcellularLocation>
        <location evidence="1">Cell membrane</location>
        <topology evidence="1">Multi-pass membrane protein</topology>
    </subcellularLocation>
</comment>
<feature type="transmembrane region" description="Helical" evidence="6">
    <location>
        <begin position="369"/>
        <end position="387"/>
    </location>
</feature>
<keyword evidence="3 6" id="KW-0812">Transmembrane</keyword>
<keyword evidence="9" id="KW-1185">Reference proteome</keyword>
<feature type="transmembrane region" description="Helical" evidence="6">
    <location>
        <begin position="148"/>
        <end position="167"/>
    </location>
</feature>
<evidence type="ECO:0000259" key="7">
    <source>
        <dbReference type="PROSITE" id="PS50850"/>
    </source>
</evidence>
<feature type="transmembrane region" description="Helical" evidence="6">
    <location>
        <begin position="305"/>
        <end position="322"/>
    </location>
</feature>
<feature type="transmembrane region" description="Helical" evidence="6">
    <location>
        <begin position="91"/>
        <end position="112"/>
    </location>
</feature>
<protein>
    <submittedName>
        <fullName evidence="8">MFS transporter</fullName>
    </submittedName>
</protein>
<keyword evidence="4 6" id="KW-1133">Transmembrane helix</keyword>
<dbReference type="InterPro" id="IPR053200">
    <property type="entry name" value="YfmO-like"/>
</dbReference>
<dbReference type="InterPro" id="IPR001958">
    <property type="entry name" value="Tet-R_TetA/multi-R_MdtG-like"/>
</dbReference>
<sequence length="411" mass="44714">MQIEKGVKPLELTERKRRSGRMITVFSTFLAFMGIGVVDPLLPVIAEQIGASHWQVEMLFTAYIFTMALMMLPSGLLAGKLGDKVMMMSGLAIVPVFSMLCGFSDSIAQLSIFRAGWGLGNSMFFATAMTLLIALSKDVSSAVGMYEAAIGLGMAGGPLVGGILGGYSWRYPFYATGSLIFIAFLLQLIFVKEPANMQKRKSAGLREMGRLFAHMPFLQGAVGGMFYYYGFFTVLAYSPLILKLSAIQLGFIFFGWGLCLAYGSAILSHQLEEKWKTKSLLRFGLIGYALLLLMLLLAQPIWLEILIIILSGLISGLNNALFTSYVMESSPYARGITSGVYNFVRWLGAAIAPILSGLIGGMVAPKYPFLVSGIIVFAGFLVMLIPVKQVDDDGIDSSKELVELSPTFVSE</sequence>
<dbReference type="InterPro" id="IPR036259">
    <property type="entry name" value="MFS_trans_sf"/>
</dbReference>
<evidence type="ECO:0000256" key="4">
    <source>
        <dbReference type="ARBA" id="ARBA00022989"/>
    </source>
</evidence>
<proteinExistence type="predicted"/>
<dbReference type="Proteomes" id="UP000617402">
    <property type="component" value="Unassembled WGS sequence"/>
</dbReference>
<dbReference type="PRINTS" id="PR01035">
    <property type="entry name" value="TCRTETA"/>
</dbReference>
<feature type="transmembrane region" description="Helical" evidence="6">
    <location>
        <begin position="58"/>
        <end position="79"/>
    </location>
</feature>
<reference evidence="8 9" key="1">
    <citation type="submission" date="2020-07" db="EMBL/GenBank/DDBJ databases">
        <title>Draft whole-genome sequence of Heliobacterium chlorum DSM 3682, type strain.</title>
        <authorList>
            <person name="Kyndt J.A."/>
            <person name="Meyer T.E."/>
            <person name="Imhoff J.F."/>
        </authorList>
    </citation>
    <scope>NUCLEOTIDE SEQUENCE [LARGE SCALE GENOMIC DNA]</scope>
    <source>
        <strain evidence="8 9">DSM 3682</strain>
    </source>
</reference>